<comment type="caution">
    <text evidence="1">The sequence shown here is derived from an EMBL/GenBank/DDBJ whole genome shotgun (WGS) entry which is preliminary data.</text>
</comment>
<evidence type="ECO:0000313" key="2">
    <source>
        <dbReference type="Proteomes" id="UP000324222"/>
    </source>
</evidence>
<evidence type="ECO:0000313" key="1">
    <source>
        <dbReference type="EMBL" id="MPC73299.1"/>
    </source>
</evidence>
<accession>A0A5B7HU55</accession>
<dbReference type="Proteomes" id="UP000324222">
    <property type="component" value="Unassembled WGS sequence"/>
</dbReference>
<reference evidence="1 2" key="1">
    <citation type="submission" date="2019-05" db="EMBL/GenBank/DDBJ databases">
        <title>Another draft genome of Portunus trituberculatus and its Hox gene families provides insights of decapod evolution.</title>
        <authorList>
            <person name="Jeong J.-H."/>
            <person name="Song I."/>
            <person name="Kim S."/>
            <person name="Choi T."/>
            <person name="Kim D."/>
            <person name="Ryu S."/>
            <person name="Kim W."/>
        </authorList>
    </citation>
    <scope>NUCLEOTIDE SEQUENCE [LARGE SCALE GENOMIC DNA]</scope>
    <source>
        <tissue evidence="1">Muscle</tissue>
    </source>
</reference>
<protein>
    <submittedName>
        <fullName evidence="1">Uncharacterized protein</fullName>
    </submittedName>
</protein>
<name>A0A5B7HU55_PORTR</name>
<gene>
    <name evidence="1" type="ORF">E2C01_067622</name>
</gene>
<sequence length="78" mass="7977">MRANMDSKPVTSVALVSQCDSSVQDAGHSNKVHVTCPDSSRGGGRVARGILVHKSQRVTIHGSLLECNSSSGGSIGSA</sequence>
<keyword evidence="2" id="KW-1185">Reference proteome</keyword>
<organism evidence="1 2">
    <name type="scientific">Portunus trituberculatus</name>
    <name type="common">Swimming crab</name>
    <name type="synonym">Neptunus trituberculatus</name>
    <dbReference type="NCBI Taxonomy" id="210409"/>
    <lineage>
        <taxon>Eukaryota</taxon>
        <taxon>Metazoa</taxon>
        <taxon>Ecdysozoa</taxon>
        <taxon>Arthropoda</taxon>
        <taxon>Crustacea</taxon>
        <taxon>Multicrustacea</taxon>
        <taxon>Malacostraca</taxon>
        <taxon>Eumalacostraca</taxon>
        <taxon>Eucarida</taxon>
        <taxon>Decapoda</taxon>
        <taxon>Pleocyemata</taxon>
        <taxon>Brachyura</taxon>
        <taxon>Eubrachyura</taxon>
        <taxon>Portunoidea</taxon>
        <taxon>Portunidae</taxon>
        <taxon>Portuninae</taxon>
        <taxon>Portunus</taxon>
    </lineage>
</organism>
<dbReference type="AlphaFoldDB" id="A0A5B7HU55"/>
<dbReference type="EMBL" id="VSRR010036510">
    <property type="protein sequence ID" value="MPC73299.1"/>
    <property type="molecule type" value="Genomic_DNA"/>
</dbReference>
<proteinExistence type="predicted"/>